<accession>J9VRX6</accession>
<dbReference type="InterPro" id="IPR036864">
    <property type="entry name" value="Zn2-C6_fun-type_DNA-bd_sf"/>
</dbReference>
<dbReference type="GO" id="GO:0000981">
    <property type="term" value="F:DNA-binding transcription factor activity, RNA polymerase II-specific"/>
    <property type="evidence" value="ECO:0007669"/>
    <property type="project" value="InterPro"/>
</dbReference>
<dbReference type="KEGG" id="cng:CNAG_05170"/>
<dbReference type="InterPro" id="IPR050815">
    <property type="entry name" value="TF_fung"/>
</dbReference>
<feature type="compositionally biased region" description="Basic and acidic residues" evidence="6">
    <location>
        <begin position="1"/>
        <end position="10"/>
    </location>
</feature>
<sequence>MAQVSEEHNPRKSHPLAVMPQRASKRKRQSKSEDEPESEGSRTKETSASSEKKGPPLRRGDACLRCRAKKLKCSAEKPSCDQCSKRNDTCVYDTARPATRVQKLEAKLAQMEDQETRPSIEEQRPSSSSFGSSISHGLLTPYGNSIGQDDGLMFFNERGFADFSNGMVPSPNPQALYDQQSIGGSQDVPFMASSSPAFVSSKPSIDISNSLPIFHEWSWPSSGLGLNHWNNQVEGNSSLRGEPRLIQAPFTMIGMSQDVSNTWSPTQETKPLSALDETAIPISLSGHHMLDHNTTGRGMDDLNPFMASSDLSTNTPGPVDGDWHRGKPYIQNEQPTSSLQGLDDLSYPSPFLQMGDGPMQQRSWRLREDDVSPSAREYLLDLFFSPEPPRYQFGSEAFTETQFRAKLTLQPSLQPHPSLLFSMYTLAASTSYIPAIRSLADELSEIAMKRIEEAIRNKDRLIDAINACKIVSKWFCAKGKAFEAYQYSAKAVSLCLACGLHRIPSSVFQPYQSNSSPSEGGILSAPKDQWELCERIHAFWGVWGNEKGQEICTSWAGLLKDELIITPLPRPPEHLFNGVMHGVEDITLRDLYDLPHRTNPPRFEPLYALLLAGVHLFTRASNLTSNLPESNPSYRSLSLASSASVRQRFPRAYEEIALTCTYLEESVRQKWPLEDGPEGQDGKGWFIEDVPVMFLLLKCSKIRLLFPPQDHGNQKEFISLVMESGDLVMKWIHRTDFGNVFGSVPSGRKDNKSTYRNKNGLSGPYRFMQWRFVVEQMKECAGLLRENGRVLEAQACSEKAEAIQKGVEKLPSSF</sequence>
<evidence type="ECO:0000256" key="1">
    <source>
        <dbReference type="ARBA" id="ARBA00004123"/>
    </source>
</evidence>
<dbReference type="GO" id="GO:0008270">
    <property type="term" value="F:zinc ion binding"/>
    <property type="evidence" value="ECO:0007669"/>
    <property type="project" value="InterPro"/>
</dbReference>
<dbReference type="PANTHER" id="PTHR47338">
    <property type="entry name" value="ZN(II)2CYS6 TRANSCRIPTION FACTOR (EUROFUNG)-RELATED"/>
    <property type="match status" value="1"/>
</dbReference>
<dbReference type="AlphaFoldDB" id="J9VRX6"/>
<evidence type="ECO:0000256" key="3">
    <source>
        <dbReference type="ARBA" id="ARBA00023015"/>
    </source>
</evidence>
<keyword evidence="2" id="KW-0479">Metal-binding</keyword>
<evidence type="ECO:0000256" key="5">
    <source>
        <dbReference type="ARBA" id="ARBA00023242"/>
    </source>
</evidence>
<evidence type="ECO:0000259" key="7">
    <source>
        <dbReference type="PROSITE" id="PS50048"/>
    </source>
</evidence>
<keyword evidence="3" id="KW-0805">Transcription regulation</keyword>
<feature type="compositionally biased region" description="Basic and acidic residues" evidence="6">
    <location>
        <begin position="114"/>
        <end position="124"/>
    </location>
</feature>
<dbReference type="SMART" id="SM00066">
    <property type="entry name" value="GAL4"/>
    <property type="match status" value="1"/>
</dbReference>
<dbReference type="CDD" id="cd00067">
    <property type="entry name" value="GAL4"/>
    <property type="match status" value="1"/>
</dbReference>
<dbReference type="InterPro" id="IPR001138">
    <property type="entry name" value="Zn2Cys6_DnaBD"/>
</dbReference>
<dbReference type="HOGENOM" id="CLU_352328_0_0_1"/>
<dbReference type="PANTHER" id="PTHR47338:SF29">
    <property type="entry name" value="ZN(2)-C6 FUNGAL-TYPE DOMAIN-CONTAINING PROTEIN"/>
    <property type="match status" value="1"/>
</dbReference>
<dbReference type="RefSeq" id="XP_012048528.1">
    <property type="nucleotide sequence ID" value="XM_012193138.1"/>
</dbReference>
<dbReference type="Proteomes" id="UP000010091">
    <property type="component" value="Chromosome 4"/>
</dbReference>
<dbReference type="Pfam" id="PF00172">
    <property type="entry name" value="Zn_clus"/>
    <property type="match status" value="1"/>
</dbReference>
<keyword evidence="4" id="KW-0804">Transcription</keyword>
<dbReference type="GO" id="GO:0005634">
    <property type="term" value="C:nucleus"/>
    <property type="evidence" value="ECO:0007669"/>
    <property type="project" value="UniProtKB-SubCell"/>
</dbReference>
<dbReference type="SUPFAM" id="SSF57701">
    <property type="entry name" value="Zn2/Cys6 DNA-binding domain"/>
    <property type="match status" value="1"/>
</dbReference>
<dbReference type="EMBL" id="CP003823">
    <property type="protein sequence ID" value="AFR94435.2"/>
    <property type="molecule type" value="Genomic_DNA"/>
</dbReference>
<gene>
    <name evidence="8" type="ORF">CNAG_05170</name>
</gene>
<feature type="region of interest" description="Disordered" evidence="6">
    <location>
        <begin position="1"/>
        <end position="61"/>
    </location>
</feature>
<dbReference type="VEuPathDB" id="FungiDB:CNAG_05170"/>
<name>J9VRX6_CRYN9</name>
<evidence type="ECO:0000256" key="4">
    <source>
        <dbReference type="ARBA" id="ARBA00023163"/>
    </source>
</evidence>
<evidence type="ECO:0000256" key="2">
    <source>
        <dbReference type="ARBA" id="ARBA00022723"/>
    </source>
</evidence>
<dbReference type="GeneID" id="23888512"/>
<comment type="subcellular location">
    <subcellularLocation>
        <location evidence="1">Nucleus</location>
    </subcellularLocation>
</comment>
<feature type="region of interest" description="Disordered" evidence="6">
    <location>
        <begin position="110"/>
        <end position="134"/>
    </location>
</feature>
<dbReference type="CDD" id="cd12148">
    <property type="entry name" value="fungal_TF_MHR"/>
    <property type="match status" value="1"/>
</dbReference>
<evidence type="ECO:0000256" key="6">
    <source>
        <dbReference type="SAM" id="MobiDB-lite"/>
    </source>
</evidence>
<dbReference type="OrthoDB" id="2309723at2759"/>
<keyword evidence="5" id="KW-0539">Nucleus</keyword>
<organism evidence="8 9">
    <name type="scientific">Cryptococcus neoformans (strain H99 / ATCC 208821 / CBS 10515 / FGSC 9487)</name>
    <name type="common">Cryptococcus neoformans var. grubii serotype A</name>
    <dbReference type="NCBI Taxonomy" id="235443"/>
    <lineage>
        <taxon>Eukaryota</taxon>
        <taxon>Fungi</taxon>
        <taxon>Dikarya</taxon>
        <taxon>Basidiomycota</taxon>
        <taxon>Agaricomycotina</taxon>
        <taxon>Tremellomycetes</taxon>
        <taxon>Tremellales</taxon>
        <taxon>Cryptococcaceae</taxon>
        <taxon>Cryptococcus</taxon>
        <taxon>Cryptococcus neoformans species complex</taxon>
    </lineage>
</organism>
<protein>
    <recommendedName>
        <fullName evidence="7">Zn(2)-C6 fungal-type domain-containing protein</fullName>
    </recommendedName>
</protein>
<evidence type="ECO:0000313" key="8">
    <source>
        <dbReference type="EMBL" id="AFR94435.2"/>
    </source>
</evidence>
<feature type="compositionally biased region" description="Basic and acidic residues" evidence="6">
    <location>
        <begin position="39"/>
        <end position="61"/>
    </location>
</feature>
<dbReference type="Gene3D" id="4.10.240.10">
    <property type="entry name" value="Zn(2)-C6 fungal-type DNA-binding domain"/>
    <property type="match status" value="1"/>
</dbReference>
<evidence type="ECO:0000313" key="9">
    <source>
        <dbReference type="Proteomes" id="UP000010091"/>
    </source>
</evidence>
<keyword evidence="9" id="KW-1185">Reference proteome</keyword>
<reference evidence="8 9" key="1">
    <citation type="journal article" date="2014" name="PLoS Genet.">
        <title>Analysis of the genome and transcriptome of Cryptococcus neoformans var. grubii reveals complex RNA expression and microevolution leading to virulence attenuation.</title>
        <authorList>
            <person name="Janbon G."/>
            <person name="Ormerod K.L."/>
            <person name="Paulet D."/>
            <person name="Byrnes E.J.III."/>
            <person name="Yadav V."/>
            <person name="Chatterjee G."/>
            <person name="Mullapudi N."/>
            <person name="Hon C.C."/>
            <person name="Billmyre R.B."/>
            <person name="Brunel F."/>
            <person name="Bahn Y.S."/>
            <person name="Chen W."/>
            <person name="Chen Y."/>
            <person name="Chow E.W."/>
            <person name="Coppee J.Y."/>
            <person name="Floyd-Averette A."/>
            <person name="Gaillardin C."/>
            <person name="Gerik K.J."/>
            <person name="Goldberg J."/>
            <person name="Gonzalez-Hilarion S."/>
            <person name="Gujja S."/>
            <person name="Hamlin J.L."/>
            <person name="Hsueh Y.P."/>
            <person name="Ianiri G."/>
            <person name="Jones S."/>
            <person name="Kodira C.D."/>
            <person name="Kozubowski L."/>
            <person name="Lam W."/>
            <person name="Marra M."/>
            <person name="Mesner L.D."/>
            <person name="Mieczkowski P.A."/>
            <person name="Moyrand F."/>
            <person name="Nielsen K."/>
            <person name="Proux C."/>
            <person name="Rossignol T."/>
            <person name="Schein J.E."/>
            <person name="Sun S."/>
            <person name="Wollschlaeger C."/>
            <person name="Wood I.A."/>
            <person name="Zeng Q."/>
            <person name="Neuveglise C."/>
            <person name="Newlon C.S."/>
            <person name="Perfect J.R."/>
            <person name="Lodge J.K."/>
            <person name="Idnurm A."/>
            <person name="Stajich J.E."/>
            <person name="Kronstad J.W."/>
            <person name="Sanyal K."/>
            <person name="Heitman J."/>
            <person name="Fraser J.A."/>
            <person name="Cuomo C.A."/>
            <person name="Dietrich F.S."/>
        </authorList>
    </citation>
    <scope>NUCLEOTIDE SEQUENCE [LARGE SCALE GENOMIC DNA]</scope>
    <source>
        <strain evidence="9">H99 / ATCC 208821 / CBS 10515 / FGSC 9487</strain>
    </source>
</reference>
<proteinExistence type="predicted"/>
<dbReference type="PROSITE" id="PS00463">
    <property type="entry name" value="ZN2_CY6_FUNGAL_1"/>
    <property type="match status" value="1"/>
</dbReference>
<dbReference type="PROSITE" id="PS50048">
    <property type="entry name" value="ZN2_CY6_FUNGAL_2"/>
    <property type="match status" value="1"/>
</dbReference>
<feature type="domain" description="Zn(2)-C6 fungal-type" evidence="7">
    <location>
        <begin position="62"/>
        <end position="92"/>
    </location>
</feature>